<keyword evidence="2" id="KW-1185">Reference proteome</keyword>
<evidence type="ECO:0000313" key="1">
    <source>
        <dbReference type="EMBL" id="NVM94818.1"/>
    </source>
</evidence>
<reference evidence="1 2" key="1">
    <citation type="submission" date="2020-02" db="EMBL/GenBank/DDBJ databases">
        <title>Genome sequence of strain AETb3-4.</title>
        <authorList>
            <person name="Gao J."/>
            <person name="Zhang X."/>
        </authorList>
    </citation>
    <scope>NUCLEOTIDE SEQUENCE [LARGE SCALE GENOMIC DNA]</scope>
    <source>
        <strain evidence="1 2">AETb3-4</strain>
    </source>
</reference>
<gene>
    <name evidence="1" type="ORF">G6034_07835</name>
</gene>
<protein>
    <recommendedName>
        <fullName evidence="3">SnoaL-like domain-containing protein</fullName>
    </recommendedName>
</protein>
<dbReference type="AlphaFoldDB" id="A0A7Y7IG01"/>
<name>A0A7Y7IG01_9MICC</name>
<dbReference type="Proteomes" id="UP000543556">
    <property type="component" value="Unassembled WGS sequence"/>
</dbReference>
<dbReference type="EMBL" id="JAAMFM010000008">
    <property type="protein sequence ID" value="NVM94818.1"/>
    <property type="molecule type" value="Genomic_DNA"/>
</dbReference>
<evidence type="ECO:0000313" key="2">
    <source>
        <dbReference type="Proteomes" id="UP000543556"/>
    </source>
</evidence>
<dbReference type="InterPro" id="IPR032710">
    <property type="entry name" value="NTF2-like_dom_sf"/>
</dbReference>
<accession>A0A7Y7IG01</accession>
<comment type="caution">
    <text evidence="1">The sequence shown here is derived from an EMBL/GenBank/DDBJ whole genome shotgun (WGS) entry which is preliminary data.</text>
</comment>
<sequence>MDPAREALARRFVQFLETGTAPDGLFAEDVFVDFTLPLWRKQVRGRRAAEQLRRAGHPSPGTVPRWRADATPGGFVIEFEEAWAADGQQWTAREMARADVAGGEVAELSVYCTGDWDQALRTQHAAAETLIRP</sequence>
<organism evidence="1 2">
    <name type="scientific">Arthrobacter wenxiniae</name>
    <dbReference type="NCBI Taxonomy" id="2713570"/>
    <lineage>
        <taxon>Bacteria</taxon>
        <taxon>Bacillati</taxon>
        <taxon>Actinomycetota</taxon>
        <taxon>Actinomycetes</taxon>
        <taxon>Micrococcales</taxon>
        <taxon>Micrococcaceae</taxon>
        <taxon>Arthrobacter</taxon>
    </lineage>
</organism>
<dbReference type="SUPFAM" id="SSF54427">
    <property type="entry name" value="NTF2-like"/>
    <property type="match status" value="1"/>
</dbReference>
<evidence type="ECO:0008006" key="3">
    <source>
        <dbReference type="Google" id="ProtNLM"/>
    </source>
</evidence>
<dbReference type="Gene3D" id="3.10.450.50">
    <property type="match status" value="1"/>
</dbReference>
<proteinExistence type="predicted"/>